<feature type="binding site" evidence="3">
    <location>
        <position position="62"/>
    </location>
    <ligand>
        <name>a divalent metal cation</name>
        <dbReference type="ChEBI" id="CHEBI:60240"/>
    </ligand>
</feature>
<feature type="binding site" evidence="3">
    <location>
        <position position="272"/>
    </location>
    <ligand>
        <name>a divalent metal cation</name>
        <dbReference type="ChEBI" id="CHEBI:60240"/>
    </ligand>
</feature>
<comment type="caution">
    <text evidence="5">The sequence shown here is derived from an EMBL/GenBank/DDBJ whole genome shotgun (WGS) entry which is preliminary data.</text>
</comment>
<evidence type="ECO:0000256" key="3">
    <source>
        <dbReference type="PIRSR" id="PIRSR605511-2"/>
    </source>
</evidence>
<name>A0A3N5CZK5_9SPHN</name>
<dbReference type="OrthoDB" id="30052at2"/>
<keyword evidence="1" id="KW-0378">Hydrolase</keyword>
<dbReference type="SUPFAM" id="SSF63829">
    <property type="entry name" value="Calcium-dependent phosphotriesterase"/>
    <property type="match status" value="1"/>
</dbReference>
<evidence type="ECO:0000313" key="5">
    <source>
        <dbReference type="EMBL" id="RPF72159.1"/>
    </source>
</evidence>
<evidence type="ECO:0000256" key="1">
    <source>
        <dbReference type="ARBA" id="ARBA00022801"/>
    </source>
</evidence>
<dbReference type="PANTHER" id="PTHR47572">
    <property type="entry name" value="LIPOPROTEIN-RELATED"/>
    <property type="match status" value="1"/>
</dbReference>
<gene>
    <name evidence="5" type="ORF">EG799_11405</name>
</gene>
<keyword evidence="3" id="KW-0479">Metal-binding</keyword>
<organism evidence="5 6">
    <name type="scientific">Aurantiacibacter spongiae</name>
    <dbReference type="NCBI Taxonomy" id="2488860"/>
    <lineage>
        <taxon>Bacteria</taxon>
        <taxon>Pseudomonadati</taxon>
        <taxon>Pseudomonadota</taxon>
        <taxon>Alphaproteobacteria</taxon>
        <taxon>Sphingomonadales</taxon>
        <taxon>Erythrobacteraceae</taxon>
        <taxon>Aurantiacibacter</taxon>
    </lineage>
</organism>
<dbReference type="PANTHER" id="PTHR47572:SF4">
    <property type="entry name" value="LACTONASE DRP35"/>
    <property type="match status" value="1"/>
</dbReference>
<dbReference type="InterPro" id="IPR051262">
    <property type="entry name" value="SMP-30/CGR1_Lactonase"/>
</dbReference>
<keyword evidence="6" id="KW-1185">Reference proteome</keyword>
<feature type="domain" description="SMP-30/Gluconolactonase/LRE-like region" evidence="4">
    <location>
        <begin position="60"/>
        <end position="327"/>
    </location>
</feature>
<feature type="binding site" evidence="3">
    <location>
        <position position="184"/>
    </location>
    <ligand>
        <name>substrate</name>
    </ligand>
</feature>
<dbReference type="GO" id="GO:0016787">
    <property type="term" value="F:hydrolase activity"/>
    <property type="evidence" value="ECO:0007669"/>
    <property type="project" value="UniProtKB-KW"/>
</dbReference>
<evidence type="ECO:0000256" key="2">
    <source>
        <dbReference type="PIRSR" id="PIRSR605511-1"/>
    </source>
</evidence>
<dbReference type="RefSeq" id="WP_123881303.1">
    <property type="nucleotide sequence ID" value="NZ_RPFZ01000001.1"/>
</dbReference>
<accession>A0A3N5CZK5</accession>
<protein>
    <submittedName>
        <fullName evidence="5">SMP-30/gluconolactonase/LRE family protein</fullName>
    </submittedName>
</protein>
<dbReference type="EMBL" id="RPFZ01000001">
    <property type="protein sequence ID" value="RPF72159.1"/>
    <property type="molecule type" value="Genomic_DNA"/>
</dbReference>
<feature type="binding site" evidence="3">
    <location>
        <position position="216"/>
    </location>
    <ligand>
        <name>a divalent metal cation</name>
        <dbReference type="ChEBI" id="CHEBI:60240"/>
    </ligand>
</feature>
<feature type="binding site" evidence="3">
    <location>
        <position position="161"/>
    </location>
    <ligand>
        <name>substrate</name>
    </ligand>
</feature>
<dbReference type="Proteomes" id="UP000275232">
    <property type="component" value="Unassembled WGS sequence"/>
</dbReference>
<comment type="cofactor">
    <cofactor evidence="3">
        <name>Zn(2+)</name>
        <dbReference type="ChEBI" id="CHEBI:29105"/>
    </cofactor>
    <text evidence="3">Binds 1 divalent metal cation per subunit.</text>
</comment>
<evidence type="ECO:0000313" key="6">
    <source>
        <dbReference type="Proteomes" id="UP000275232"/>
    </source>
</evidence>
<dbReference type="GO" id="GO:0046872">
    <property type="term" value="F:metal ion binding"/>
    <property type="evidence" value="ECO:0007669"/>
    <property type="project" value="UniProtKB-KW"/>
</dbReference>
<proteinExistence type="predicted"/>
<dbReference type="Gene3D" id="2.120.10.30">
    <property type="entry name" value="TolB, C-terminal domain"/>
    <property type="match status" value="1"/>
</dbReference>
<keyword evidence="3" id="KW-0862">Zinc</keyword>
<dbReference type="Pfam" id="PF08450">
    <property type="entry name" value="SGL"/>
    <property type="match status" value="1"/>
</dbReference>
<dbReference type="AlphaFoldDB" id="A0A3N5CZK5"/>
<sequence>MIGRRTFLGSLALAPLAGCVHPGSAPRYPRVGGIERLDARLDAIVDADAPVEQLATGYTWAEGPVWVSDGGFLLFTDPGNNVIHRWTPGIGAAPFLTPSGLAGPIPAGVREAGANGLRIDDRGRLVMADSGTRTIARMDLATREKVVLAATYEGQRFNSPNDLTLSRSGAIYFTDPPYGFSQADESPLREVPFNGLYRIAPGGDVALLDGSHRRPNGVALSPDERTLYLALSDEERPQVLAYDLDANGMPTGSRLFLDMQSGLAAGLPGLPDGVKVDRTGNVFATGPGGVHVTTPRGEVLGIIATGKAVANCAFGGSDGRTLFLTSHDMLARVRLKARG</sequence>
<dbReference type="InterPro" id="IPR011042">
    <property type="entry name" value="6-blade_b-propeller_TolB-like"/>
</dbReference>
<feature type="active site" description="Proton donor/acceptor" evidence="2">
    <location>
        <position position="272"/>
    </location>
</feature>
<dbReference type="InterPro" id="IPR013658">
    <property type="entry name" value="SGL"/>
</dbReference>
<evidence type="ECO:0000259" key="4">
    <source>
        <dbReference type="Pfam" id="PF08450"/>
    </source>
</evidence>
<dbReference type="InterPro" id="IPR005511">
    <property type="entry name" value="SMP-30"/>
</dbReference>
<reference evidence="5 6" key="1">
    <citation type="submission" date="2018-11" db="EMBL/GenBank/DDBJ databases">
        <title>Erythrobacter spongiae sp. nov., isolated from a marine sponge.</title>
        <authorList>
            <person name="Zhuang L."/>
            <person name="Luo L."/>
        </authorList>
    </citation>
    <scope>NUCLEOTIDE SEQUENCE [LARGE SCALE GENOMIC DNA]</scope>
    <source>
        <strain evidence="5 6">HN-E23</strain>
    </source>
</reference>
<dbReference type="PRINTS" id="PR01790">
    <property type="entry name" value="SMP30FAMILY"/>
</dbReference>